<dbReference type="Proteomes" id="UP000772434">
    <property type="component" value="Unassembled WGS sequence"/>
</dbReference>
<feature type="signal peptide" evidence="1">
    <location>
        <begin position="1"/>
        <end position="20"/>
    </location>
</feature>
<sequence length="443" mass="47971">MTIFRILLAVVLSFAVVSRSAHIHSRDSNDVPIIDLGYAKYQGVFDSLNNITNYLGIRYAAPPTGQAPQTPTNNNGAVQQANAAPLQCFQAENGFAPANPLETINKRQSVPAQTEDCLFLNTYFPGDTVPTEPLPVLVFIHGGGYVSGRAVPHGGSDIMTEAHNKIVLVIIQYRLGLFGSEIKENGDLNAGLLDQDFALRWVQSHISKFGGDPTKVTIWGESAANSLACLRFVDANTLGTINANIILGGLLWNLPVHTSKSLKQGKVNGSNPMNASVYASMLFPKFGPQQAELTAQLYADLGTPLEQNNLIMGVFLKGLLIEKRTAIFVCPTFYLLSAFPGSSWKIPHGPTGTIRFAGPPSFNNTEFLEAFQGGFMAFVVSQNPNGKVAPTITPSWERYSKAHTEIIFNKTVTNEPDVRATPIDNGQLSRCGFWESVGVLTGQ</sequence>
<comment type="caution">
    <text evidence="3">The sequence shown here is derived from an EMBL/GenBank/DDBJ whole genome shotgun (WGS) entry which is preliminary data.</text>
</comment>
<keyword evidence="1" id="KW-0732">Signal</keyword>
<dbReference type="GO" id="GO:0016787">
    <property type="term" value="F:hydrolase activity"/>
    <property type="evidence" value="ECO:0007669"/>
    <property type="project" value="UniProtKB-KW"/>
</dbReference>
<feature type="domain" description="Carboxylesterase type B" evidence="2">
    <location>
        <begin position="45"/>
        <end position="251"/>
    </location>
</feature>
<evidence type="ECO:0000313" key="3">
    <source>
        <dbReference type="EMBL" id="KAF9060481.1"/>
    </source>
</evidence>
<organism evidence="3 4">
    <name type="scientific">Rhodocollybia butyracea</name>
    <dbReference type="NCBI Taxonomy" id="206335"/>
    <lineage>
        <taxon>Eukaryota</taxon>
        <taxon>Fungi</taxon>
        <taxon>Dikarya</taxon>
        <taxon>Basidiomycota</taxon>
        <taxon>Agaricomycotina</taxon>
        <taxon>Agaricomycetes</taxon>
        <taxon>Agaricomycetidae</taxon>
        <taxon>Agaricales</taxon>
        <taxon>Marasmiineae</taxon>
        <taxon>Omphalotaceae</taxon>
        <taxon>Rhodocollybia</taxon>
    </lineage>
</organism>
<name>A0A9P5TZ51_9AGAR</name>
<dbReference type="OrthoDB" id="408631at2759"/>
<dbReference type="Gene3D" id="3.40.50.1820">
    <property type="entry name" value="alpha/beta hydrolase"/>
    <property type="match status" value="1"/>
</dbReference>
<dbReference type="PANTHER" id="PTHR11559">
    <property type="entry name" value="CARBOXYLESTERASE"/>
    <property type="match status" value="1"/>
</dbReference>
<keyword evidence="3" id="KW-0378">Hydrolase</keyword>
<evidence type="ECO:0000259" key="2">
    <source>
        <dbReference type="Pfam" id="PF00135"/>
    </source>
</evidence>
<feature type="chain" id="PRO_5040284983" evidence="1">
    <location>
        <begin position="21"/>
        <end position="443"/>
    </location>
</feature>
<dbReference type="EMBL" id="JADNRY010000242">
    <property type="protein sequence ID" value="KAF9060481.1"/>
    <property type="molecule type" value="Genomic_DNA"/>
</dbReference>
<dbReference type="InterPro" id="IPR029058">
    <property type="entry name" value="AB_hydrolase_fold"/>
</dbReference>
<dbReference type="InterPro" id="IPR002018">
    <property type="entry name" value="CarbesteraseB"/>
</dbReference>
<accession>A0A9P5TZ51</accession>
<dbReference type="SUPFAM" id="SSF53474">
    <property type="entry name" value="alpha/beta-Hydrolases"/>
    <property type="match status" value="1"/>
</dbReference>
<evidence type="ECO:0000313" key="4">
    <source>
        <dbReference type="Proteomes" id="UP000772434"/>
    </source>
</evidence>
<dbReference type="AlphaFoldDB" id="A0A9P5TZ51"/>
<keyword evidence="4" id="KW-1185">Reference proteome</keyword>
<proteinExistence type="predicted"/>
<dbReference type="Pfam" id="PF00135">
    <property type="entry name" value="COesterase"/>
    <property type="match status" value="1"/>
</dbReference>
<dbReference type="InterPro" id="IPR050309">
    <property type="entry name" value="Type-B_Carboxylest/Lipase"/>
</dbReference>
<evidence type="ECO:0000256" key="1">
    <source>
        <dbReference type="SAM" id="SignalP"/>
    </source>
</evidence>
<gene>
    <name evidence="3" type="ORF">BDP27DRAFT_1370516</name>
</gene>
<reference evidence="3" key="1">
    <citation type="submission" date="2020-11" db="EMBL/GenBank/DDBJ databases">
        <authorList>
            <consortium name="DOE Joint Genome Institute"/>
            <person name="Ahrendt S."/>
            <person name="Riley R."/>
            <person name="Andreopoulos W."/>
            <person name="Labutti K."/>
            <person name="Pangilinan J."/>
            <person name="Ruiz-Duenas F.J."/>
            <person name="Barrasa J.M."/>
            <person name="Sanchez-Garcia M."/>
            <person name="Camarero S."/>
            <person name="Miyauchi S."/>
            <person name="Serrano A."/>
            <person name="Linde D."/>
            <person name="Babiker R."/>
            <person name="Drula E."/>
            <person name="Ayuso-Fernandez I."/>
            <person name="Pacheco R."/>
            <person name="Padilla G."/>
            <person name="Ferreira P."/>
            <person name="Barriuso J."/>
            <person name="Kellner H."/>
            <person name="Castanera R."/>
            <person name="Alfaro M."/>
            <person name="Ramirez L."/>
            <person name="Pisabarro A.G."/>
            <person name="Kuo A."/>
            <person name="Tritt A."/>
            <person name="Lipzen A."/>
            <person name="He G."/>
            <person name="Yan M."/>
            <person name="Ng V."/>
            <person name="Cullen D."/>
            <person name="Martin F."/>
            <person name="Rosso M.-N."/>
            <person name="Henrissat B."/>
            <person name="Hibbett D."/>
            <person name="Martinez A.T."/>
            <person name="Grigoriev I.V."/>
        </authorList>
    </citation>
    <scope>NUCLEOTIDE SEQUENCE</scope>
    <source>
        <strain evidence="3">AH 40177</strain>
    </source>
</reference>
<protein>
    <submittedName>
        <fullName evidence="3">Alpha/Beta hydrolase protein</fullName>
    </submittedName>
</protein>